<dbReference type="Proteomes" id="UP000000262">
    <property type="component" value="Chromosome"/>
</dbReference>
<evidence type="ECO:0008006" key="4">
    <source>
        <dbReference type="Google" id="ProtNLM"/>
    </source>
</evidence>
<protein>
    <recommendedName>
        <fullName evidence="4">Major facilitator superfamily MFS_1</fullName>
    </recommendedName>
</protein>
<dbReference type="AlphaFoldDB" id="A8A9J0"/>
<evidence type="ECO:0000313" key="3">
    <source>
        <dbReference type="Proteomes" id="UP000000262"/>
    </source>
</evidence>
<keyword evidence="1" id="KW-0812">Transmembrane</keyword>
<dbReference type="KEGG" id="iho:Igni_0409"/>
<organism evidence="2 3">
    <name type="scientific">Ignicoccus hospitalis (strain KIN4/I / DSM 18386 / JCM 14125)</name>
    <dbReference type="NCBI Taxonomy" id="453591"/>
    <lineage>
        <taxon>Archaea</taxon>
        <taxon>Thermoproteota</taxon>
        <taxon>Thermoprotei</taxon>
        <taxon>Desulfurococcales</taxon>
        <taxon>Desulfurococcaceae</taxon>
        <taxon>Ignicoccus</taxon>
    </lineage>
</organism>
<dbReference type="RefSeq" id="WP_011998444.1">
    <property type="nucleotide sequence ID" value="NC_009776.1"/>
</dbReference>
<evidence type="ECO:0000256" key="1">
    <source>
        <dbReference type="SAM" id="Phobius"/>
    </source>
</evidence>
<dbReference type="EMBL" id="CP000816">
    <property type="protein sequence ID" value="ABU81592.1"/>
    <property type="molecule type" value="Genomic_DNA"/>
</dbReference>
<feature type="transmembrane region" description="Helical" evidence="1">
    <location>
        <begin position="198"/>
        <end position="219"/>
    </location>
</feature>
<feature type="transmembrane region" description="Helical" evidence="1">
    <location>
        <begin position="75"/>
        <end position="98"/>
    </location>
</feature>
<feature type="transmembrane region" description="Helical" evidence="1">
    <location>
        <begin position="231"/>
        <end position="249"/>
    </location>
</feature>
<dbReference type="SUPFAM" id="SSF103473">
    <property type="entry name" value="MFS general substrate transporter"/>
    <property type="match status" value="1"/>
</dbReference>
<feature type="transmembrane region" description="Helical" evidence="1">
    <location>
        <begin position="110"/>
        <end position="129"/>
    </location>
</feature>
<keyword evidence="1" id="KW-1133">Transmembrane helix</keyword>
<feature type="transmembrane region" description="Helical" evidence="1">
    <location>
        <begin position="173"/>
        <end position="192"/>
    </location>
</feature>
<evidence type="ECO:0000313" key="2">
    <source>
        <dbReference type="EMBL" id="ABU81592.1"/>
    </source>
</evidence>
<accession>A8A9J0</accession>
<dbReference type="InterPro" id="IPR036259">
    <property type="entry name" value="MFS_trans_sf"/>
</dbReference>
<reference evidence="2 3" key="1">
    <citation type="journal article" date="2008" name="Genome Biol.">
        <title>A genomic analysis of the archaeal system Ignicoccus hospitalis-Nanoarchaeum equitans.</title>
        <authorList>
            <person name="Podar M."/>
            <person name="Anderson I."/>
            <person name="Makarova K.S."/>
            <person name="Elkins J.G."/>
            <person name="Ivanova N."/>
            <person name="Wall M.A."/>
            <person name="Lykidis A."/>
            <person name="Mavromatis K."/>
            <person name="Sun H."/>
            <person name="Hudson M.E."/>
            <person name="Chen W."/>
            <person name="Deciu C."/>
            <person name="Hutchison D."/>
            <person name="Eads J.R."/>
            <person name="Anderson A."/>
            <person name="Fernandes F."/>
            <person name="Szeto E."/>
            <person name="Lapidus A."/>
            <person name="Kyrpides N.C."/>
            <person name="Saier M.H.Jr."/>
            <person name="Richardson P.M."/>
            <person name="Rachel R."/>
            <person name="Huber H."/>
            <person name="Eisen J.A."/>
            <person name="Koonin E.V."/>
            <person name="Keller M."/>
            <person name="Stetter K.O."/>
        </authorList>
    </citation>
    <scope>NUCLEOTIDE SEQUENCE [LARGE SCALE GENOMIC DNA]</scope>
    <source>
        <strain evidence="3">KIN4/I / DSM 18386 / JCM 14125</strain>
    </source>
</reference>
<dbReference type="OrthoDB" id="386700at2157"/>
<keyword evidence="3" id="KW-1185">Reference proteome</keyword>
<dbReference type="HOGENOM" id="CLU_803172_0_0_2"/>
<name>A8A9J0_IGNH4</name>
<dbReference type="GeneID" id="5562085"/>
<gene>
    <name evidence="2" type="ordered locus">Igni_0409</name>
</gene>
<sequence>MRKRLLLLGIALLSLGYGYYTTAARVSGDVSEAGAVAVAELASAASATFFGWLADKKGMRKASLAAPLAGPLSALGLDPLSVFLTLSFFYSAFVVALLAANEAGPEELGASVGALSLGWGAGVALVPYFRGPQVPAASFFAGSLAVVAAVPDVPGRANFLAAVPKLKRLVPPLAAFMGAEYLSYALTAWRFYELADPTTFVLSYAVGPGVTAFLGGLVAGRALERFGPERVLLGSLLAYPFVVALALLAPPPACFFAWSVPVYPFYEAGLVATVTKFVPEAKGASLGLTYTTMALSSFLMAPLTRFKDVKVIATISITLMLISTIIIKRIICPPSRARRRASPRP</sequence>
<feature type="transmembrane region" description="Helical" evidence="1">
    <location>
        <begin position="311"/>
        <end position="331"/>
    </location>
</feature>
<proteinExistence type="predicted"/>
<keyword evidence="1" id="KW-0472">Membrane</keyword>